<gene>
    <name evidence="2" type="ORF">ALECFALPRED_008447</name>
</gene>
<proteinExistence type="predicted"/>
<name>A0A8H3EUP0_9LECA</name>
<accession>A0A8H3EUP0</accession>
<comment type="caution">
    <text evidence="2">The sequence shown here is derived from an EMBL/GenBank/DDBJ whole genome shotgun (WGS) entry which is preliminary data.</text>
</comment>
<evidence type="ECO:0000313" key="3">
    <source>
        <dbReference type="Proteomes" id="UP000664203"/>
    </source>
</evidence>
<dbReference type="OrthoDB" id="5428890at2759"/>
<organism evidence="2 3">
    <name type="scientific">Alectoria fallacina</name>
    <dbReference type="NCBI Taxonomy" id="1903189"/>
    <lineage>
        <taxon>Eukaryota</taxon>
        <taxon>Fungi</taxon>
        <taxon>Dikarya</taxon>
        <taxon>Ascomycota</taxon>
        <taxon>Pezizomycotina</taxon>
        <taxon>Lecanoromycetes</taxon>
        <taxon>OSLEUM clade</taxon>
        <taxon>Lecanoromycetidae</taxon>
        <taxon>Lecanorales</taxon>
        <taxon>Lecanorineae</taxon>
        <taxon>Parmeliaceae</taxon>
        <taxon>Alectoria</taxon>
    </lineage>
</organism>
<keyword evidence="1" id="KW-1133">Transmembrane helix</keyword>
<reference evidence="2" key="1">
    <citation type="submission" date="2021-03" db="EMBL/GenBank/DDBJ databases">
        <authorList>
            <person name="Tagirdzhanova G."/>
        </authorList>
    </citation>
    <scope>NUCLEOTIDE SEQUENCE</scope>
</reference>
<keyword evidence="3" id="KW-1185">Reference proteome</keyword>
<keyword evidence="1" id="KW-0472">Membrane</keyword>
<evidence type="ECO:0000313" key="2">
    <source>
        <dbReference type="EMBL" id="CAF9912979.1"/>
    </source>
</evidence>
<dbReference type="EMBL" id="CAJPDR010000059">
    <property type="protein sequence ID" value="CAF9912979.1"/>
    <property type="molecule type" value="Genomic_DNA"/>
</dbReference>
<dbReference type="Proteomes" id="UP000664203">
    <property type="component" value="Unassembled WGS sequence"/>
</dbReference>
<sequence>MIPVSNREDSANSLLGPEMANTIEKEAYDEAKSALQCYSLSQSLQSLPLRYYFLLNVFDLEPFELHMSTAQATDNIYESFFTRYALLCKLAANKDREVEKVTHWHLIEIIALLKDRRSTREEVAAKFIQDPVIADSESLARTLIDLAAGLWLMLSISNYPGDISYDEPIFWEDHEKMTEEQYDLNKGLINKTFSQHYNSTDLVKLPQAFTAAHLDQIGGIKVIWTSNLADHLLLKDDDTKLMLFHQVSILQLHKKSPTILLPKALVDETIRSISLLIPPVLGEPNRWFQQQRKENLIDAQAGVCDRLNSSERQIEKFVYWRDRLVLLKRTFDDAEPRNISQLWWDDRKKTQWFTFWVAVLVFFMTVFFGLVQSVAGIVQAWASVQSLKSQRAQG</sequence>
<keyword evidence="1" id="KW-0812">Transmembrane</keyword>
<dbReference type="AlphaFoldDB" id="A0A8H3EUP0"/>
<protein>
    <submittedName>
        <fullName evidence="2">Uncharacterized protein</fullName>
    </submittedName>
</protein>
<feature type="transmembrane region" description="Helical" evidence="1">
    <location>
        <begin position="355"/>
        <end position="382"/>
    </location>
</feature>
<evidence type="ECO:0000256" key="1">
    <source>
        <dbReference type="SAM" id="Phobius"/>
    </source>
</evidence>